<dbReference type="Proteomes" id="UP000249526">
    <property type="component" value="Unassembled WGS sequence"/>
</dbReference>
<feature type="domain" description="Heterokaryon incompatibility" evidence="1">
    <location>
        <begin position="53"/>
        <end position="202"/>
    </location>
</feature>
<accession>A0A8G1QQ57</accession>
<proteinExistence type="predicted"/>
<dbReference type="GeneID" id="37166488"/>
<keyword evidence="3" id="KW-1185">Reference proteome</keyword>
<dbReference type="RefSeq" id="XP_025510133.1">
    <property type="nucleotide sequence ID" value="XM_025663086.1"/>
</dbReference>
<dbReference type="Pfam" id="PF06985">
    <property type="entry name" value="HET"/>
    <property type="match status" value="1"/>
</dbReference>
<evidence type="ECO:0000259" key="1">
    <source>
        <dbReference type="Pfam" id="PF06985"/>
    </source>
</evidence>
<name>A0A8G1QQ57_9EURO</name>
<dbReference type="Pfam" id="PF26639">
    <property type="entry name" value="Het-6_barrel"/>
    <property type="match status" value="1"/>
</dbReference>
<dbReference type="EMBL" id="KZ825087">
    <property type="protein sequence ID" value="RAH52211.1"/>
    <property type="molecule type" value="Genomic_DNA"/>
</dbReference>
<gene>
    <name evidence="2" type="ORF">BO85DRAFT_482078</name>
</gene>
<protein>
    <submittedName>
        <fullName evidence="2">HET-domain-containing protein</fullName>
    </submittedName>
</protein>
<organism evidence="2 3">
    <name type="scientific">Aspergillus piperis CBS 112811</name>
    <dbReference type="NCBI Taxonomy" id="1448313"/>
    <lineage>
        <taxon>Eukaryota</taxon>
        <taxon>Fungi</taxon>
        <taxon>Dikarya</taxon>
        <taxon>Ascomycota</taxon>
        <taxon>Pezizomycotina</taxon>
        <taxon>Eurotiomycetes</taxon>
        <taxon>Eurotiomycetidae</taxon>
        <taxon>Eurotiales</taxon>
        <taxon>Aspergillaceae</taxon>
        <taxon>Aspergillus</taxon>
        <taxon>Aspergillus subgen. Circumdati</taxon>
    </lineage>
</organism>
<dbReference type="InterPro" id="IPR010730">
    <property type="entry name" value="HET"/>
</dbReference>
<evidence type="ECO:0000313" key="3">
    <source>
        <dbReference type="Proteomes" id="UP000249526"/>
    </source>
</evidence>
<reference evidence="2 3" key="1">
    <citation type="submission" date="2018-02" db="EMBL/GenBank/DDBJ databases">
        <title>The genomes of Aspergillus section Nigri reveals drivers in fungal speciation.</title>
        <authorList>
            <consortium name="DOE Joint Genome Institute"/>
            <person name="Vesth T.C."/>
            <person name="Nybo J."/>
            <person name="Theobald S."/>
            <person name="Brandl J."/>
            <person name="Frisvad J.C."/>
            <person name="Nielsen K.F."/>
            <person name="Lyhne E.K."/>
            <person name="Kogle M.E."/>
            <person name="Kuo A."/>
            <person name="Riley R."/>
            <person name="Clum A."/>
            <person name="Nolan M."/>
            <person name="Lipzen A."/>
            <person name="Salamov A."/>
            <person name="Henrissat B."/>
            <person name="Wiebenga A."/>
            <person name="De vries R.P."/>
            <person name="Grigoriev I.V."/>
            <person name="Mortensen U.H."/>
            <person name="Andersen M.R."/>
            <person name="Baker S.E."/>
        </authorList>
    </citation>
    <scope>NUCLEOTIDE SEQUENCE [LARGE SCALE GENOMIC DNA]</scope>
    <source>
        <strain evidence="2 3">CBS 112811</strain>
    </source>
</reference>
<dbReference type="PANTHER" id="PTHR24148">
    <property type="entry name" value="ANKYRIN REPEAT DOMAIN-CONTAINING PROTEIN 39 HOMOLOG-RELATED"/>
    <property type="match status" value="1"/>
</dbReference>
<evidence type="ECO:0000313" key="2">
    <source>
        <dbReference type="EMBL" id="RAH52211.1"/>
    </source>
</evidence>
<sequence>MDAISTMSQAQELYHKLDSTLKQIRLVTIEPGKWTDDIQCTLRETSLADSEPYETLSYVWGDHTNTKYIFVNRKAFRATVNLESALRHLRRNTPRTMWIDAICINQRDLEERASQVSIMRDIYQGSNVTIIWLGDGDERAESLFGLAQRVYDQSHSDVESTEESLMLMRELTNTEDQRQSLELLVTGILRRPWWTRAWVLQEAVVSAELLVKCGNYEVTWLPLWWLANIMFIGTYTSYFPGRISTIGLEEVAKIQTMREATKEGHIITITQLVAWNRQQRSTDPRDKIFSLLDLARGGPGNAIHPDYSVNNTLLDVCLGLVVHSIRDWGMDIICMSQGSEKPRWPSWVPDWEVYSSESSNIASPLVSLFAGGELFFVKKDWDTHPSDYDASRSRSPEYRLLLDVPALKAVGIYVDTIDCLAVTYEPDKHGAWRPDPWVALLTSYFEAPSHIPELSSWVYALHKFGTLMERGEPLSNEIQYQKSFVSMSIKLMKQVRGSKTGRDYVGGGSLAHAYIRTLIADTYAIGYRNDDNPSPLYMDEFLKSQTAPSDEAIEEDDTCYVLGKEFLEEYCLGVSMLNSAIERATSYRRLMISSKGYIGLVPPKTQEGDLVCVLFGCSVPVILRKQGSHYILIGESYVHGIMDGEAIQMMNEGHLVEEEFTLV</sequence>
<dbReference type="InterPro" id="IPR052895">
    <property type="entry name" value="HetReg/Transcr_Mod"/>
</dbReference>
<dbReference type="AlphaFoldDB" id="A0A8G1QQ57"/>
<dbReference type="PANTHER" id="PTHR24148:SF64">
    <property type="entry name" value="HETEROKARYON INCOMPATIBILITY DOMAIN-CONTAINING PROTEIN"/>
    <property type="match status" value="1"/>
</dbReference>